<accession>A0ABQ5E2R5</accession>
<keyword evidence="2" id="KW-1185">Reference proteome</keyword>
<name>A0ABQ5E2R5_9ASTR</name>
<gene>
    <name evidence="1" type="ORF">Tco_0952074</name>
</gene>
<proteinExistence type="predicted"/>
<evidence type="ECO:0000313" key="1">
    <source>
        <dbReference type="EMBL" id="GJT43359.1"/>
    </source>
</evidence>
<evidence type="ECO:0000313" key="2">
    <source>
        <dbReference type="Proteomes" id="UP001151760"/>
    </source>
</evidence>
<reference evidence="1" key="2">
    <citation type="submission" date="2022-01" db="EMBL/GenBank/DDBJ databases">
        <authorList>
            <person name="Yamashiro T."/>
            <person name="Shiraishi A."/>
            <person name="Satake H."/>
            <person name="Nakayama K."/>
        </authorList>
    </citation>
    <scope>NUCLEOTIDE SEQUENCE</scope>
</reference>
<sequence>MDNPYITMKEYVQYEIEKALRNNQVFNWETAKYGKISWCLDIGDINYLRFFETKFPAIVYDDALKLELDFSSEPTLSSQHVDEVNWKNKTSLSEYDDENYNDNDEDKIEQWLDLKFDDHKKVDKEVMEEVVSTWLIRSYKKQFEEYMEIKRKLEVYGLYTDVECDPTNIDFAEWLSSKFSNHGTMDWYTKNALWLYWVRGDDEEMLTEDELSNLEEKGVENEIAEIFRIEIDIFHFETPLCKAFKEFNYFLRIDVNSFHFKSGYTEWSTSNWKEDGNFNGGNLPGKIQIAT</sequence>
<comment type="caution">
    <text evidence="1">The sequence shown here is derived from an EMBL/GenBank/DDBJ whole genome shotgun (WGS) entry which is preliminary data.</text>
</comment>
<dbReference type="Proteomes" id="UP001151760">
    <property type="component" value="Unassembled WGS sequence"/>
</dbReference>
<protein>
    <submittedName>
        <fullName evidence="1">Uncharacterized protein</fullName>
    </submittedName>
</protein>
<dbReference type="EMBL" id="BQNB010015722">
    <property type="protein sequence ID" value="GJT43359.1"/>
    <property type="molecule type" value="Genomic_DNA"/>
</dbReference>
<organism evidence="1 2">
    <name type="scientific">Tanacetum coccineum</name>
    <dbReference type="NCBI Taxonomy" id="301880"/>
    <lineage>
        <taxon>Eukaryota</taxon>
        <taxon>Viridiplantae</taxon>
        <taxon>Streptophyta</taxon>
        <taxon>Embryophyta</taxon>
        <taxon>Tracheophyta</taxon>
        <taxon>Spermatophyta</taxon>
        <taxon>Magnoliopsida</taxon>
        <taxon>eudicotyledons</taxon>
        <taxon>Gunneridae</taxon>
        <taxon>Pentapetalae</taxon>
        <taxon>asterids</taxon>
        <taxon>campanulids</taxon>
        <taxon>Asterales</taxon>
        <taxon>Asteraceae</taxon>
        <taxon>Asteroideae</taxon>
        <taxon>Anthemideae</taxon>
        <taxon>Anthemidinae</taxon>
        <taxon>Tanacetum</taxon>
    </lineage>
</organism>
<reference evidence="1" key="1">
    <citation type="journal article" date="2022" name="Int. J. Mol. Sci.">
        <title>Draft Genome of Tanacetum Coccineum: Genomic Comparison of Closely Related Tanacetum-Family Plants.</title>
        <authorList>
            <person name="Yamashiro T."/>
            <person name="Shiraishi A."/>
            <person name="Nakayama K."/>
            <person name="Satake H."/>
        </authorList>
    </citation>
    <scope>NUCLEOTIDE SEQUENCE</scope>
</reference>